<dbReference type="InterPro" id="IPR008906">
    <property type="entry name" value="HATC_C_dom"/>
</dbReference>
<evidence type="ECO:0000256" key="4">
    <source>
        <dbReference type="ARBA" id="ARBA00022833"/>
    </source>
</evidence>
<keyword evidence="2" id="KW-0479">Metal-binding</keyword>
<keyword evidence="4" id="KW-0862">Zinc</keyword>
<evidence type="ECO:0000256" key="9">
    <source>
        <dbReference type="PROSITE-ProRule" id="PRU00027"/>
    </source>
</evidence>
<keyword evidence="3 9" id="KW-0863">Zinc-finger</keyword>
<dbReference type="InterPro" id="IPR003656">
    <property type="entry name" value="Znf_BED"/>
</dbReference>
<feature type="compositionally biased region" description="Low complexity" evidence="10">
    <location>
        <begin position="76"/>
        <end position="91"/>
    </location>
</feature>
<feature type="domain" description="BED-type" evidence="11">
    <location>
        <begin position="6"/>
        <end position="57"/>
    </location>
</feature>
<evidence type="ECO:0000259" key="11">
    <source>
        <dbReference type="PROSITE" id="PS50808"/>
    </source>
</evidence>
<dbReference type="SUPFAM" id="SSF140996">
    <property type="entry name" value="Hermes dimerisation domain"/>
    <property type="match status" value="1"/>
</dbReference>
<dbReference type="InterPro" id="IPR012337">
    <property type="entry name" value="RNaseH-like_sf"/>
</dbReference>
<comment type="subcellular location">
    <subcellularLocation>
        <location evidence="1">Nucleus</location>
    </subcellularLocation>
</comment>
<dbReference type="InterPro" id="IPR036236">
    <property type="entry name" value="Znf_C2H2_sf"/>
</dbReference>
<protein>
    <recommendedName>
        <fullName evidence="11">BED-type domain-containing protein</fullName>
    </recommendedName>
</protein>
<dbReference type="AlphaFoldDB" id="A0AAV0W3H9"/>
<dbReference type="GO" id="GO:0046983">
    <property type="term" value="F:protein dimerization activity"/>
    <property type="evidence" value="ECO:0007669"/>
    <property type="project" value="InterPro"/>
</dbReference>
<keyword evidence="13" id="KW-1185">Reference proteome</keyword>
<dbReference type="Pfam" id="PF05699">
    <property type="entry name" value="Dimer_Tnp_hAT"/>
    <property type="match status" value="1"/>
</dbReference>
<dbReference type="PANTHER" id="PTHR46481:SF10">
    <property type="entry name" value="ZINC FINGER BED DOMAIN-CONTAINING PROTEIN 39"/>
    <property type="match status" value="1"/>
</dbReference>
<accession>A0AAV0W3H9</accession>
<dbReference type="Proteomes" id="UP001160148">
    <property type="component" value="Unassembled WGS sequence"/>
</dbReference>
<keyword evidence="6" id="KW-0238">DNA-binding</keyword>
<evidence type="ECO:0000256" key="7">
    <source>
        <dbReference type="ARBA" id="ARBA00023163"/>
    </source>
</evidence>
<dbReference type="GO" id="GO:0005634">
    <property type="term" value="C:nucleus"/>
    <property type="evidence" value="ECO:0007669"/>
    <property type="project" value="UniProtKB-SubCell"/>
</dbReference>
<dbReference type="GO" id="GO:0009791">
    <property type="term" value="P:post-embryonic development"/>
    <property type="evidence" value="ECO:0007669"/>
    <property type="project" value="UniProtKB-ARBA"/>
</dbReference>
<keyword evidence="5" id="KW-0805">Transcription regulation</keyword>
<evidence type="ECO:0000256" key="5">
    <source>
        <dbReference type="ARBA" id="ARBA00023015"/>
    </source>
</evidence>
<evidence type="ECO:0000313" key="12">
    <source>
        <dbReference type="EMBL" id="CAI6350317.1"/>
    </source>
</evidence>
<feature type="region of interest" description="Disordered" evidence="10">
    <location>
        <begin position="62"/>
        <end position="100"/>
    </location>
</feature>
<evidence type="ECO:0000256" key="1">
    <source>
        <dbReference type="ARBA" id="ARBA00004123"/>
    </source>
</evidence>
<gene>
    <name evidence="12" type="ORF">MEUPH1_LOCUS6791</name>
</gene>
<proteinExistence type="predicted"/>
<evidence type="ECO:0000256" key="10">
    <source>
        <dbReference type="SAM" id="MobiDB-lite"/>
    </source>
</evidence>
<evidence type="ECO:0000256" key="8">
    <source>
        <dbReference type="ARBA" id="ARBA00023242"/>
    </source>
</evidence>
<evidence type="ECO:0000256" key="2">
    <source>
        <dbReference type="ARBA" id="ARBA00022723"/>
    </source>
</evidence>
<dbReference type="SMART" id="SM00614">
    <property type="entry name" value="ZnF_BED"/>
    <property type="match status" value="1"/>
</dbReference>
<keyword evidence="7" id="KW-0804">Transcription</keyword>
<dbReference type="GO" id="GO:0003677">
    <property type="term" value="F:DNA binding"/>
    <property type="evidence" value="ECO:0007669"/>
    <property type="project" value="UniProtKB-KW"/>
</dbReference>
<reference evidence="12 13" key="1">
    <citation type="submission" date="2023-01" db="EMBL/GenBank/DDBJ databases">
        <authorList>
            <person name="Whitehead M."/>
        </authorList>
    </citation>
    <scope>NUCLEOTIDE SEQUENCE [LARGE SCALE GENOMIC DNA]</scope>
</reference>
<evidence type="ECO:0000256" key="6">
    <source>
        <dbReference type="ARBA" id="ARBA00023125"/>
    </source>
</evidence>
<dbReference type="Pfam" id="PF02892">
    <property type="entry name" value="zf-BED"/>
    <property type="match status" value="1"/>
</dbReference>
<evidence type="ECO:0000313" key="13">
    <source>
        <dbReference type="Proteomes" id="UP001160148"/>
    </source>
</evidence>
<organism evidence="12 13">
    <name type="scientific">Macrosiphum euphorbiae</name>
    <name type="common">potato aphid</name>
    <dbReference type="NCBI Taxonomy" id="13131"/>
    <lineage>
        <taxon>Eukaryota</taxon>
        <taxon>Metazoa</taxon>
        <taxon>Ecdysozoa</taxon>
        <taxon>Arthropoda</taxon>
        <taxon>Hexapoda</taxon>
        <taxon>Insecta</taxon>
        <taxon>Pterygota</taxon>
        <taxon>Neoptera</taxon>
        <taxon>Paraneoptera</taxon>
        <taxon>Hemiptera</taxon>
        <taxon>Sternorrhyncha</taxon>
        <taxon>Aphidomorpha</taxon>
        <taxon>Aphidoidea</taxon>
        <taxon>Aphididae</taxon>
        <taxon>Macrosiphini</taxon>
        <taxon>Macrosiphum</taxon>
    </lineage>
</organism>
<dbReference type="SUPFAM" id="SSF57667">
    <property type="entry name" value="beta-beta-alpha zinc fingers"/>
    <property type="match status" value="1"/>
</dbReference>
<dbReference type="EMBL" id="CARXXK010000001">
    <property type="protein sequence ID" value="CAI6350317.1"/>
    <property type="molecule type" value="Genomic_DNA"/>
</dbReference>
<dbReference type="InterPro" id="IPR052035">
    <property type="entry name" value="ZnF_BED_domain_contain"/>
</dbReference>
<dbReference type="SUPFAM" id="SSF53098">
    <property type="entry name" value="Ribonuclease H-like"/>
    <property type="match status" value="1"/>
</dbReference>
<dbReference type="PANTHER" id="PTHR46481">
    <property type="entry name" value="ZINC FINGER BED DOMAIN-CONTAINING PROTEIN 4"/>
    <property type="match status" value="1"/>
</dbReference>
<dbReference type="GO" id="GO:0008270">
    <property type="term" value="F:zinc ion binding"/>
    <property type="evidence" value="ECO:0007669"/>
    <property type="project" value="UniProtKB-KW"/>
</dbReference>
<sequence length="622" mass="70673">MQNLNRKRSAVWNHFSIESLTIAKCSYCKEGVSYSGGSTSNLMRHLKTKHVTVPLKRPLLVNDDNIDDPSDPDMPASTSASVSTGSSRVVSEAAGPSASNLPKQSAITQYISKPISLTKSKAIDLQITKFIVKHFHPFSLVEETEFRNLIKMLAPNYVVPSRKTISNSLLIQMYESVLDKVKTDLHDVTALSLTTDGWTSINNQHYIALTVHFLNSETKLCSRLIGCINYNEQCTSVELAKFLMATVKAWNIEHKISAVVTDNAANIVGAVKKNNWRHVPCFAHVLNIGIQRGLTHLKTVMTKIKNVVEFFKQSSGALHKLQNHQKQMGLPDLKLIQECKTRWNSAYHMMERILKLKEPVLSTLAITNNDLNCITEEEWQMVSTACEFLKIFDELTTEMSAENVVTISKQNLFYLFLLEHLRKFIFDINMHRDIISMAAEIKATLNKYFKNIEDNDVQSQAILLDPRFKKYGFSSNNKFETCKVSLGRKLQEISVQNISNEPIEELPTTSTVQSSTSIWKQFDEQVSSVLGQNNPSVASIVELDKYLSENLLNRQLDPLKWWSERKLLYPRLFEMVKRRLCVPATSVPSERVFSKAGMILNSKRTRLTTEKVEKIIFIQSNM</sequence>
<evidence type="ECO:0000256" key="3">
    <source>
        <dbReference type="ARBA" id="ARBA00022771"/>
    </source>
</evidence>
<comment type="caution">
    <text evidence="12">The sequence shown here is derived from an EMBL/GenBank/DDBJ whole genome shotgun (WGS) entry which is preliminary data.</text>
</comment>
<dbReference type="PROSITE" id="PS50808">
    <property type="entry name" value="ZF_BED"/>
    <property type="match status" value="1"/>
</dbReference>
<keyword evidence="8" id="KW-0539">Nucleus</keyword>
<name>A0AAV0W3H9_9HEMI</name>